<reference evidence="1 2" key="1">
    <citation type="submission" date="2014-03" db="EMBL/GenBank/DDBJ databases">
        <title>The genomes of two eusocial bee gut symbionts.</title>
        <authorList>
            <person name="Kwong W.K."/>
            <person name="Engel P."/>
            <person name="Koch H."/>
            <person name="Moran N.A."/>
        </authorList>
    </citation>
    <scope>NUCLEOTIDE SEQUENCE [LARGE SCALE GENOMIC DNA]</scope>
    <source>
        <strain evidence="2">wkB29</strain>
    </source>
</reference>
<evidence type="ECO:0000313" key="1">
    <source>
        <dbReference type="EMBL" id="KDN14672.1"/>
    </source>
</evidence>
<organism evidence="1 2">
    <name type="scientific">Snodgrassella communis</name>
    <dbReference type="NCBI Taxonomy" id="2946699"/>
    <lineage>
        <taxon>Bacteria</taxon>
        <taxon>Pseudomonadati</taxon>
        <taxon>Pseudomonadota</taxon>
        <taxon>Betaproteobacteria</taxon>
        <taxon>Neisseriales</taxon>
        <taxon>Neisseriaceae</taxon>
        <taxon>Snodgrassella</taxon>
    </lineage>
</organism>
<evidence type="ECO:0000313" key="2">
    <source>
        <dbReference type="Proteomes" id="UP000027170"/>
    </source>
</evidence>
<keyword evidence="2" id="KW-1185">Reference proteome</keyword>
<dbReference type="RefSeq" id="WP_155266511.1">
    <property type="nucleotide sequence ID" value="NZ_JFZV01000006.1"/>
</dbReference>
<sequence length="56" mass="6150">MPTQARKAWAVQLQEGHSVTFAMSCAIVGLSRCAYYYQPKLPDDSVIMSVLSAITD</sequence>
<gene>
    <name evidence="1" type="ORF">SALWKB29_1462</name>
</gene>
<dbReference type="EMBL" id="JFZV01000006">
    <property type="protein sequence ID" value="KDN14672.1"/>
    <property type="molecule type" value="Genomic_DNA"/>
</dbReference>
<name>A0A836MRD4_9NEIS</name>
<dbReference type="AlphaFoldDB" id="A0A836MRD4"/>
<comment type="caution">
    <text evidence="1">The sequence shown here is derived from an EMBL/GenBank/DDBJ whole genome shotgun (WGS) entry which is preliminary data.</text>
</comment>
<proteinExistence type="predicted"/>
<protein>
    <recommendedName>
        <fullName evidence="3">Transposase</fullName>
    </recommendedName>
</protein>
<accession>A0A836MRD4</accession>
<evidence type="ECO:0008006" key="3">
    <source>
        <dbReference type="Google" id="ProtNLM"/>
    </source>
</evidence>
<dbReference type="Proteomes" id="UP000027170">
    <property type="component" value="Unassembled WGS sequence"/>
</dbReference>